<reference evidence="1 2" key="1">
    <citation type="journal article" date="2023" name="G3 (Bethesda)">
        <title>A haplotype-resolved chromosome-scale genome for Quercus rubra L. provides insights into the genetics of adaptive traits for red oak species.</title>
        <authorList>
            <person name="Kapoor B."/>
            <person name="Jenkins J."/>
            <person name="Schmutz J."/>
            <person name="Zhebentyayeva T."/>
            <person name="Kuelheim C."/>
            <person name="Coggeshall M."/>
            <person name="Heim C."/>
            <person name="Lasky J.R."/>
            <person name="Leites L."/>
            <person name="Islam-Faridi N."/>
            <person name="Romero-Severson J."/>
            <person name="DeLeo V.L."/>
            <person name="Lucas S.M."/>
            <person name="Lazic D."/>
            <person name="Gailing O."/>
            <person name="Carlson J."/>
            <person name="Staton M."/>
        </authorList>
    </citation>
    <scope>NUCLEOTIDE SEQUENCE [LARGE SCALE GENOMIC DNA]</scope>
    <source>
        <strain evidence="1">Pseudo-F2</strain>
    </source>
</reference>
<dbReference type="Proteomes" id="UP001324115">
    <property type="component" value="Unassembled WGS sequence"/>
</dbReference>
<evidence type="ECO:0000313" key="2">
    <source>
        <dbReference type="Proteomes" id="UP001324115"/>
    </source>
</evidence>
<dbReference type="AlphaFoldDB" id="A0AAN7EQI6"/>
<organism evidence="1 2">
    <name type="scientific">Quercus rubra</name>
    <name type="common">Northern red oak</name>
    <name type="synonym">Quercus borealis</name>
    <dbReference type="NCBI Taxonomy" id="3512"/>
    <lineage>
        <taxon>Eukaryota</taxon>
        <taxon>Viridiplantae</taxon>
        <taxon>Streptophyta</taxon>
        <taxon>Embryophyta</taxon>
        <taxon>Tracheophyta</taxon>
        <taxon>Spermatophyta</taxon>
        <taxon>Magnoliopsida</taxon>
        <taxon>eudicotyledons</taxon>
        <taxon>Gunneridae</taxon>
        <taxon>Pentapetalae</taxon>
        <taxon>rosids</taxon>
        <taxon>fabids</taxon>
        <taxon>Fagales</taxon>
        <taxon>Fagaceae</taxon>
        <taxon>Quercus</taxon>
    </lineage>
</organism>
<proteinExistence type="predicted"/>
<dbReference type="EMBL" id="JAXUIC010000008">
    <property type="protein sequence ID" value="KAK4576690.1"/>
    <property type="molecule type" value="Genomic_DNA"/>
</dbReference>
<name>A0AAN7EQI6_QUERU</name>
<comment type="caution">
    <text evidence="1">The sequence shown here is derived from an EMBL/GenBank/DDBJ whole genome shotgun (WGS) entry which is preliminary data.</text>
</comment>
<evidence type="ECO:0000313" key="1">
    <source>
        <dbReference type="EMBL" id="KAK4576690.1"/>
    </source>
</evidence>
<protein>
    <submittedName>
        <fullName evidence="1">Uncharacterized protein</fullName>
    </submittedName>
</protein>
<sequence>MLVATAFLSFLPTEKAIAATILSSRWKHLWNTPPPRSYIRIQKLVLAPLIRIAPFLQKAILVVSCDTYLLDIWTHTSIPRTVQQLHLQVYLNGDHEDFFCWITFRVID</sequence>
<accession>A0AAN7EQI6</accession>
<gene>
    <name evidence="1" type="ORF">RGQ29_027295</name>
</gene>
<keyword evidence="2" id="KW-1185">Reference proteome</keyword>